<accession>A0A2I1HXU2</accession>
<dbReference type="Pfam" id="PF13508">
    <property type="entry name" value="Acetyltransf_7"/>
    <property type="match status" value="1"/>
</dbReference>
<reference evidence="7 8" key="1">
    <citation type="submission" date="2017-12" db="EMBL/GenBank/DDBJ databases">
        <title>Phylogenetic diversity of female urinary microbiome.</title>
        <authorList>
            <person name="Thomas-White K."/>
            <person name="Wolfe A.J."/>
        </authorList>
    </citation>
    <scope>NUCLEOTIDE SEQUENCE [LARGE SCALE GENOMIC DNA]</scope>
    <source>
        <strain evidence="7 8">UMB0018</strain>
    </source>
</reference>
<evidence type="ECO:0000259" key="6">
    <source>
        <dbReference type="PROSITE" id="PS51186"/>
    </source>
</evidence>
<dbReference type="Gene3D" id="3.40.630.30">
    <property type="match status" value="1"/>
</dbReference>
<evidence type="ECO:0000256" key="2">
    <source>
        <dbReference type="ARBA" id="ARBA00022649"/>
    </source>
</evidence>
<organism evidence="7 8">
    <name type="scientific">Schaalia odontolytica</name>
    <dbReference type="NCBI Taxonomy" id="1660"/>
    <lineage>
        <taxon>Bacteria</taxon>
        <taxon>Bacillati</taxon>
        <taxon>Actinomycetota</taxon>
        <taxon>Actinomycetes</taxon>
        <taxon>Actinomycetales</taxon>
        <taxon>Actinomycetaceae</taxon>
        <taxon>Schaalia</taxon>
    </lineage>
</organism>
<dbReference type="CDD" id="cd04301">
    <property type="entry name" value="NAT_SF"/>
    <property type="match status" value="1"/>
</dbReference>
<dbReference type="InterPro" id="IPR000182">
    <property type="entry name" value="GNAT_dom"/>
</dbReference>
<proteinExistence type="predicted"/>
<evidence type="ECO:0000256" key="4">
    <source>
        <dbReference type="ARBA" id="ARBA00023315"/>
    </source>
</evidence>
<dbReference type="RefSeq" id="WP_101602468.1">
    <property type="nucleotide sequence ID" value="NZ_PKKM01000018.1"/>
</dbReference>
<protein>
    <submittedName>
        <fullName evidence="7">N-acetyltransferase</fullName>
    </submittedName>
</protein>
<evidence type="ECO:0000256" key="5">
    <source>
        <dbReference type="ARBA" id="ARBA00049880"/>
    </source>
</evidence>
<dbReference type="PANTHER" id="PTHR36449">
    <property type="entry name" value="ACETYLTRANSFERASE-RELATED"/>
    <property type="match status" value="1"/>
</dbReference>
<dbReference type="InterPro" id="IPR016181">
    <property type="entry name" value="Acyl_CoA_acyltransferase"/>
</dbReference>
<evidence type="ECO:0000313" key="8">
    <source>
        <dbReference type="Proteomes" id="UP000234198"/>
    </source>
</evidence>
<dbReference type="SUPFAM" id="SSF55729">
    <property type="entry name" value="Acyl-CoA N-acyltransferases (Nat)"/>
    <property type="match status" value="1"/>
</dbReference>
<evidence type="ECO:0000256" key="1">
    <source>
        <dbReference type="ARBA" id="ARBA00022491"/>
    </source>
</evidence>
<feature type="domain" description="N-acetyltransferase" evidence="6">
    <location>
        <begin position="1"/>
        <end position="172"/>
    </location>
</feature>
<gene>
    <name evidence="7" type="ORF">CYJ22_09735</name>
</gene>
<dbReference type="PANTHER" id="PTHR36449:SF1">
    <property type="entry name" value="ACETYLTRANSFERASE"/>
    <property type="match status" value="1"/>
</dbReference>
<evidence type="ECO:0000256" key="3">
    <source>
        <dbReference type="ARBA" id="ARBA00022679"/>
    </source>
</evidence>
<evidence type="ECO:0000313" key="7">
    <source>
        <dbReference type="EMBL" id="PKY63701.1"/>
    </source>
</evidence>
<keyword evidence="3 7" id="KW-0808">Transferase</keyword>
<keyword evidence="1" id="KW-0678">Repressor</keyword>
<keyword evidence="2" id="KW-1277">Toxin-antitoxin system</keyword>
<name>A0A2I1HXU2_9ACTO</name>
<dbReference type="AlphaFoldDB" id="A0A2I1HXU2"/>
<keyword evidence="4" id="KW-0012">Acyltransferase</keyword>
<sequence>MYVSVLQEPRPLERRDNRSHFQSGNTEIDDWFHRFAWQNHRAGNAHVFVTTQEPETLGFYALSMGAVQRSTLPDALKPGQRPEPCPVLLLARLAVDQRVQGRGIGAALLKDALLRAYKLSNEVGFAALLVHCANDQAREFYLSQSSHFVPCPGAENHLVLPLRGLREFIDTL</sequence>
<dbReference type="GO" id="GO:0016747">
    <property type="term" value="F:acyltransferase activity, transferring groups other than amino-acyl groups"/>
    <property type="evidence" value="ECO:0007669"/>
    <property type="project" value="InterPro"/>
</dbReference>
<comment type="caution">
    <text evidence="7">The sequence shown here is derived from an EMBL/GenBank/DDBJ whole genome shotgun (WGS) entry which is preliminary data.</text>
</comment>
<comment type="catalytic activity">
    <reaction evidence="5">
        <text>glycyl-tRNA(Gly) + acetyl-CoA = N-acetylglycyl-tRNA(Gly) + CoA + H(+)</text>
        <dbReference type="Rhea" id="RHEA:81867"/>
        <dbReference type="Rhea" id="RHEA-COMP:9683"/>
        <dbReference type="Rhea" id="RHEA-COMP:19766"/>
        <dbReference type="ChEBI" id="CHEBI:15378"/>
        <dbReference type="ChEBI" id="CHEBI:57287"/>
        <dbReference type="ChEBI" id="CHEBI:57288"/>
        <dbReference type="ChEBI" id="CHEBI:78522"/>
        <dbReference type="ChEBI" id="CHEBI:232036"/>
    </reaction>
</comment>
<dbReference type="PROSITE" id="PS51186">
    <property type="entry name" value="GNAT"/>
    <property type="match status" value="1"/>
</dbReference>
<dbReference type="Proteomes" id="UP000234198">
    <property type="component" value="Unassembled WGS sequence"/>
</dbReference>
<dbReference type="EMBL" id="PKKM01000018">
    <property type="protein sequence ID" value="PKY63701.1"/>
    <property type="molecule type" value="Genomic_DNA"/>
</dbReference>